<feature type="domain" description="CoA-binding" evidence="5">
    <location>
        <begin position="25"/>
        <end position="117"/>
    </location>
</feature>
<keyword evidence="1" id="KW-0816">Tricarboxylic acid cycle</keyword>
<reference evidence="6 7" key="1">
    <citation type="submission" date="2018-06" db="EMBL/GenBank/DDBJ databases">
        <authorList>
            <consortium name="Pathogen Informatics"/>
            <person name="Doyle S."/>
        </authorList>
    </citation>
    <scope>NUCLEOTIDE SEQUENCE [LARGE SCALE GENOMIC DNA]</scope>
    <source>
        <strain evidence="6 7">NCTC10684</strain>
    </source>
</reference>
<dbReference type="OrthoDB" id="9807426at2"/>
<dbReference type="Gene3D" id="3.30.470.20">
    <property type="entry name" value="ATP-grasp fold, B domain"/>
    <property type="match status" value="1"/>
</dbReference>
<keyword evidence="2" id="KW-0436">Ligase</keyword>
<dbReference type="Pfam" id="PF13607">
    <property type="entry name" value="Succ_CoA_lig"/>
    <property type="match status" value="1"/>
</dbReference>
<dbReference type="GO" id="GO:0005524">
    <property type="term" value="F:ATP binding"/>
    <property type="evidence" value="ECO:0007669"/>
    <property type="project" value="UniProtKB-KW"/>
</dbReference>
<dbReference type="InterPro" id="IPR032875">
    <property type="entry name" value="Succ_CoA_lig_flav_dom"/>
</dbReference>
<dbReference type="InterPro" id="IPR051538">
    <property type="entry name" value="Acyl-CoA_Synth/Transferase"/>
</dbReference>
<dbReference type="InterPro" id="IPR036291">
    <property type="entry name" value="NAD(P)-bd_dom_sf"/>
</dbReference>
<dbReference type="Gene3D" id="3.30.1490.20">
    <property type="entry name" value="ATP-grasp fold, A domain"/>
    <property type="match status" value="1"/>
</dbReference>
<dbReference type="PANTHER" id="PTHR43334:SF1">
    <property type="entry name" value="3-HYDROXYPROPIONATE--COA LIGASE [ADP-FORMING]"/>
    <property type="match status" value="1"/>
</dbReference>
<dbReference type="PANTHER" id="PTHR43334">
    <property type="entry name" value="ACETATE--COA LIGASE [ADP-FORMING]"/>
    <property type="match status" value="1"/>
</dbReference>
<dbReference type="SUPFAM" id="SSF56059">
    <property type="entry name" value="Glutathione synthetase ATP-binding domain-like"/>
    <property type="match status" value="1"/>
</dbReference>
<dbReference type="Gene3D" id="3.40.50.261">
    <property type="entry name" value="Succinyl-CoA synthetase domains"/>
    <property type="match status" value="2"/>
</dbReference>
<evidence type="ECO:0000256" key="4">
    <source>
        <dbReference type="ARBA" id="ARBA00022840"/>
    </source>
</evidence>
<evidence type="ECO:0000256" key="3">
    <source>
        <dbReference type="ARBA" id="ARBA00022741"/>
    </source>
</evidence>
<accession>A0A381INR3</accession>
<evidence type="ECO:0000313" key="6">
    <source>
        <dbReference type="EMBL" id="SUY29099.1"/>
    </source>
</evidence>
<dbReference type="RefSeq" id="WP_115734356.1">
    <property type="nucleotide sequence ID" value="NZ_BAAAVY010000014.1"/>
</dbReference>
<dbReference type="InterPro" id="IPR003781">
    <property type="entry name" value="CoA-bd"/>
</dbReference>
<dbReference type="SUPFAM" id="SSF51735">
    <property type="entry name" value="NAD(P)-binding Rossmann-fold domains"/>
    <property type="match status" value="1"/>
</dbReference>
<name>A0A381INR3_AMIAI</name>
<dbReference type="GO" id="GO:0016874">
    <property type="term" value="F:ligase activity"/>
    <property type="evidence" value="ECO:0007669"/>
    <property type="project" value="UniProtKB-KW"/>
</dbReference>
<gene>
    <name evidence="6" type="ORF">NCTC10684_05331</name>
</gene>
<dbReference type="EMBL" id="UFSM01000003">
    <property type="protein sequence ID" value="SUY29099.1"/>
    <property type="molecule type" value="Genomic_DNA"/>
</dbReference>
<dbReference type="InterPro" id="IPR016102">
    <property type="entry name" value="Succinyl-CoA_synth-like"/>
</dbReference>
<dbReference type="Pfam" id="PF13549">
    <property type="entry name" value="ATP-grasp_5"/>
    <property type="match status" value="1"/>
</dbReference>
<dbReference type="AlphaFoldDB" id="A0A381INR3"/>
<keyword evidence="3" id="KW-0547">Nucleotide-binding</keyword>
<dbReference type="SMART" id="SM00881">
    <property type="entry name" value="CoA_binding"/>
    <property type="match status" value="1"/>
</dbReference>
<dbReference type="Pfam" id="PF13380">
    <property type="entry name" value="CoA_binding_2"/>
    <property type="match status" value="1"/>
</dbReference>
<keyword evidence="4" id="KW-0067">ATP-binding</keyword>
<dbReference type="Gene3D" id="3.40.50.720">
    <property type="entry name" value="NAD(P)-binding Rossmann-like Domain"/>
    <property type="match status" value="1"/>
</dbReference>
<sequence length="710" mass="74960">MQTIPQAILHAREELDRSLVDLQRMFRKKSGIAYVGRVDASPQAHSWFRRFGDDVRFCYVNPRGGEAGGVPVFTSMAEVPDYIDLAVVKVAPAIVPQVIADCGRRGVRDVIVFSSGFSEVGAEGAALEAKVAEAAREHGVRVIGPNTNDNTFEQFPVPEHHRGGLVGLVTQSGFNGRPIVEGIAMGAAFRRWVTVGNEVDLEVADFINYFAHDPQTSVIAAYVEGFKSIAKLRLALEAANAMMKPVVMLKMGSTERGARMAASHTGHLAGADAVINGLFRQYGVIRVRDLDELLETANLLAKLPAGTGPNCALYSVSGGSTTLMAELADSYGVSFPDLSPATIEKLYTYLPNYVTVSNPIDNGGGFVIAAPQQQRIEVLEAIAADANVDVIVVGLTAALGLLSDSFAADVLAFAPRSPKPLVAVWGSVLTDSPGYRDLVKSGVPIFRSFRKCFRAMRARADYEAAKAAFRSRSWDAAPLSASQQGALKQDGILDSGQVAALLDGSGICRAGERLVTSSAEAAEAFAAWGGRVVMKLASPDIAHKSDAGLVLLDIGDAVTAASAYESLMAKAKIHFPAARIEGVMMQELIGAGVEMIVGLTQDPDLGPTITVGAGGIYAEILKDAATRPLPVDKDDIRDMIASLRLSPLLDGARGAEPSDKEALVDLVCKLAELGLVAGSAIAELDLNPVIVLPDRAVAVDALVVASRSST</sequence>
<organism evidence="6 7">
    <name type="scientific">Aminobacter aminovorans</name>
    <name type="common">Chelatobacter heintzii</name>
    <dbReference type="NCBI Taxonomy" id="83263"/>
    <lineage>
        <taxon>Bacteria</taxon>
        <taxon>Pseudomonadati</taxon>
        <taxon>Pseudomonadota</taxon>
        <taxon>Alphaproteobacteria</taxon>
        <taxon>Hyphomicrobiales</taxon>
        <taxon>Phyllobacteriaceae</taxon>
        <taxon>Aminobacter</taxon>
    </lineage>
</organism>
<dbReference type="SUPFAM" id="SSF52210">
    <property type="entry name" value="Succinyl-CoA synthetase domains"/>
    <property type="match status" value="2"/>
</dbReference>
<proteinExistence type="predicted"/>
<dbReference type="Proteomes" id="UP000254701">
    <property type="component" value="Unassembled WGS sequence"/>
</dbReference>
<protein>
    <submittedName>
        <fullName evidence="6">Uncharacterized conserved protein</fullName>
    </submittedName>
</protein>
<evidence type="ECO:0000313" key="7">
    <source>
        <dbReference type="Proteomes" id="UP000254701"/>
    </source>
</evidence>
<dbReference type="GO" id="GO:0006099">
    <property type="term" value="P:tricarboxylic acid cycle"/>
    <property type="evidence" value="ECO:0007669"/>
    <property type="project" value="UniProtKB-KW"/>
</dbReference>
<evidence type="ECO:0000259" key="5">
    <source>
        <dbReference type="SMART" id="SM00881"/>
    </source>
</evidence>
<evidence type="ECO:0000256" key="1">
    <source>
        <dbReference type="ARBA" id="ARBA00022532"/>
    </source>
</evidence>
<dbReference type="InterPro" id="IPR013815">
    <property type="entry name" value="ATP_grasp_subdomain_1"/>
</dbReference>
<evidence type="ECO:0000256" key="2">
    <source>
        <dbReference type="ARBA" id="ARBA00022598"/>
    </source>
</evidence>